<evidence type="ECO:0000313" key="1">
    <source>
        <dbReference type="EMBL" id="KAE9606125.1"/>
    </source>
</evidence>
<dbReference type="EMBL" id="WOCE01000010">
    <property type="protein sequence ID" value="KAE9606125.1"/>
    <property type="molecule type" value="Genomic_DNA"/>
</dbReference>
<name>A0A6A4PWL9_LUPAL</name>
<proteinExistence type="predicted"/>
<reference evidence="2" key="1">
    <citation type="journal article" date="2020" name="Nat. Commun.">
        <title>Genome sequence of the cluster root forming white lupin.</title>
        <authorList>
            <person name="Hufnagel B."/>
            <person name="Marques A."/>
            <person name="Soriano A."/>
            <person name="Marques L."/>
            <person name="Divol F."/>
            <person name="Doumas P."/>
            <person name="Sallet E."/>
            <person name="Mancinotti D."/>
            <person name="Carrere S."/>
            <person name="Marande W."/>
            <person name="Arribat S."/>
            <person name="Keller J."/>
            <person name="Huneau C."/>
            <person name="Blein T."/>
            <person name="Aime D."/>
            <person name="Laguerre M."/>
            <person name="Taylor J."/>
            <person name="Schubert V."/>
            <person name="Nelson M."/>
            <person name="Geu-Flores F."/>
            <person name="Crespi M."/>
            <person name="Gallardo-Guerrero K."/>
            <person name="Delaux P.-M."/>
            <person name="Salse J."/>
            <person name="Berges H."/>
            <person name="Guyot R."/>
            <person name="Gouzy J."/>
            <person name="Peret B."/>
        </authorList>
    </citation>
    <scope>NUCLEOTIDE SEQUENCE [LARGE SCALE GENOMIC DNA]</scope>
    <source>
        <strain evidence="2">cv. Amiga</strain>
    </source>
</reference>
<dbReference type="Proteomes" id="UP000447434">
    <property type="component" value="Chromosome 10"/>
</dbReference>
<accession>A0A6A4PWL9</accession>
<protein>
    <submittedName>
        <fullName evidence="1">Uncharacterized protein</fullName>
    </submittedName>
</protein>
<comment type="caution">
    <text evidence="1">The sequence shown here is derived from an EMBL/GenBank/DDBJ whole genome shotgun (WGS) entry which is preliminary data.</text>
</comment>
<gene>
    <name evidence="1" type="ORF">Lalb_Chr10g0104581</name>
</gene>
<sequence>MWCQQKSSACHGIHQHMPKQHQNESQLMQVSSVSTLHQLHHDFRECSIRMHQAESQMHQDESQSDQFCSDSMHQDESQTCQFCSDNMH</sequence>
<organism evidence="1 2">
    <name type="scientific">Lupinus albus</name>
    <name type="common">White lupine</name>
    <name type="synonym">Lupinus termis</name>
    <dbReference type="NCBI Taxonomy" id="3870"/>
    <lineage>
        <taxon>Eukaryota</taxon>
        <taxon>Viridiplantae</taxon>
        <taxon>Streptophyta</taxon>
        <taxon>Embryophyta</taxon>
        <taxon>Tracheophyta</taxon>
        <taxon>Spermatophyta</taxon>
        <taxon>Magnoliopsida</taxon>
        <taxon>eudicotyledons</taxon>
        <taxon>Gunneridae</taxon>
        <taxon>Pentapetalae</taxon>
        <taxon>rosids</taxon>
        <taxon>fabids</taxon>
        <taxon>Fabales</taxon>
        <taxon>Fabaceae</taxon>
        <taxon>Papilionoideae</taxon>
        <taxon>50 kb inversion clade</taxon>
        <taxon>genistoids sensu lato</taxon>
        <taxon>core genistoids</taxon>
        <taxon>Genisteae</taxon>
        <taxon>Lupinus</taxon>
    </lineage>
</organism>
<dbReference type="AlphaFoldDB" id="A0A6A4PWL9"/>
<keyword evidence="2" id="KW-1185">Reference proteome</keyword>
<evidence type="ECO:0000313" key="2">
    <source>
        <dbReference type="Proteomes" id="UP000447434"/>
    </source>
</evidence>